<dbReference type="Pfam" id="PF00290">
    <property type="entry name" value="Trp_syntA"/>
    <property type="match status" value="1"/>
</dbReference>
<feature type="active site" description="Proton acceptor" evidence="9">
    <location>
        <position position="49"/>
    </location>
</feature>
<gene>
    <name evidence="9 11" type="primary">trpA</name>
    <name evidence="11" type="ORF">KL86SPO_30120</name>
</gene>
<dbReference type="GO" id="GO:0005829">
    <property type="term" value="C:cytosol"/>
    <property type="evidence" value="ECO:0007669"/>
    <property type="project" value="TreeGrafter"/>
</dbReference>
<evidence type="ECO:0000256" key="9">
    <source>
        <dbReference type="HAMAP-Rule" id="MF_00131"/>
    </source>
</evidence>
<comment type="similarity">
    <text evidence="9 10">Belongs to the TrpA family.</text>
</comment>
<dbReference type="InterPro" id="IPR011060">
    <property type="entry name" value="RibuloseP-bd_barrel"/>
</dbReference>
<dbReference type="NCBIfam" id="TIGR00262">
    <property type="entry name" value="trpA"/>
    <property type="match status" value="1"/>
</dbReference>
<evidence type="ECO:0000256" key="8">
    <source>
        <dbReference type="ARBA" id="ARBA00049047"/>
    </source>
</evidence>
<dbReference type="HAMAP" id="MF_00131">
    <property type="entry name" value="Trp_synth_alpha"/>
    <property type="match status" value="1"/>
</dbReference>
<protein>
    <recommendedName>
        <fullName evidence="9">Tryptophan synthase alpha chain</fullName>
        <ecNumber evidence="9">4.2.1.20</ecNumber>
    </recommendedName>
</protein>
<sequence length="264" mass="27911">MSKITEKLCDLKAAGRKGLIIYLTAGYPDYHVTFETVKALATAGADIIELGLPFSDPMADGPIIQQAATQALAAGATTGKLLELTAHIRREASIPLAVMTYYNPVLQYGAERFAADFAQAGVSGLIIPDVPLEEASAVEPACLKTGLDLIRFLAPTTTPARLKDIYRQASGFLYCISSTGVTGVRQIDYQQLAPLLAAVRRETDLPLAIGFGIGSPAAACQAAQHADAVIVGSAVMERLMQDGVEAAAEFTHSLRQALDRECGC</sequence>
<keyword evidence="4 9" id="KW-0028">Amino-acid biosynthesis</keyword>
<dbReference type="PROSITE" id="PS00167">
    <property type="entry name" value="TRP_SYNTHASE_ALPHA"/>
    <property type="match status" value="1"/>
</dbReference>
<dbReference type="SUPFAM" id="SSF51366">
    <property type="entry name" value="Ribulose-phoshate binding barrel"/>
    <property type="match status" value="1"/>
</dbReference>
<name>A0A212LQT9_9FIRM</name>
<evidence type="ECO:0000256" key="4">
    <source>
        <dbReference type="ARBA" id="ARBA00022605"/>
    </source>
</evidence>
<dbReference type="UniPathway" id="UPA00035">
    <property type="reaction ID" value="UER00044"/>
</dbReference>
<dbReference type="PANTHER" id="PTHR43406">
    <property type="entry name" value="TRYPTOPHAN SYNTHASE, ALPHA CHAIN"/>
    <property type="match status" value="1"/>
</dbReference>
<dbReference type="AlphaFoldDB" id="A0A212LQT9"/>
<dbReference type="RefSeq" id="WP_075755768.1">
    <property type="nucleotide sequence ID" value="NZ_LT608335.1"/>
</dbReference>
<keyword evidence="7 9" id="KW-0456">Lyase</keyword>
<comment type="pathway">
    <text evidence="2 9">Amino-acid biosynthesis; L-tryptophan biosynthesis; L-tryptophan from chorismate: step 5/5.</text>
</comment>
<keyword evidence="5 9" id="KW-0822">Tryptophan biosynthesis</keyword>
<comment type="subunit">
    <text evidence="3 9">Tetramer of two alpha and two beta chains.</text>
</comment>
<dbReference type="InterPro" id="IPR018204">
    <property type="entry name" value="Trp_synthase_alpha_AS"/>
</dbReference>
<evidence type="ECO:0000256" key="5">
    <source>
        <dbReference type="ARBA" id="ARBA00022822"/>
    </source>
</evidence>
<dbReference type="InterPro" id="IPR002028">
    <property type="entry name" value="Trp_synthase_suA"/>
</dbReference>
<reference evidence="11" key="1">
    <citation type="submission" date="2016-08" db="EMBL/GenBank/DDBJ databases">
        <authorList>
            <person name="Seilhamer J.J."/>
        </authorList>
    </citation>
    <scope>NUCLEOTIDE SEQUENCE</scope>
    <source>
        <strain evidence="11">86</strain>
    </source>
</reference>
<evidence type="ECO:0000256" key="2">
    <source>
        <dbReference type="ARBA" id="ARBA00004733"/>
    </source>
</evidence>
<evidence type="ECO:0000256" key="1">
    <source>
        <dbReference type="ARBA" id="ARBA00003365"/>
    </source>
</evidence>
<dbReference type="PANTHER" id="PTHR43406:SF1">
    <property type="entry name" value="TRYPTOPHAN SYNTHASE ALPHA CHAIN, CHLOROPLASTIC"/>
    <property type="match status" value="1"/>
</dbReference>
<comment type="catalytic activity">
    <reaction evidence="8 9">
        <text>(1S,2R)-1-C-(indol-3-yl)glycerol 3-phosphate + L-serine = D-glyceraldehyde 3-phosphate + L-tryptophan + H2O</text>
        <dbReference type="Rhea" id="RHEA:10532"/>
        <dbReference type="ChEBI" id="CHEBI:15377"/>
        <dbReference type="ChEBI" id="CHEBI:33384"/>
        <dbReference type="ChEBI" id="CHEBI:57912"/>
        <dbReference type="ChEBI" id="CHEBI:58866"/>
        <dbReference type="ChEBI" id="CHEBI:59776"/>
        <dbReference type="EC" id="4.2.1.20"/>
    </reaction>
</comment>
<organism evidence="11">
    <name type="scientific">uncultured Sporomusa sp</name>
    <dbReference type="NCBI Taxonomy" id="307249"/>
    <lineage>
        <taxon>Bacteria</taxon>
        <taxon>Bacillati</taxon>
        <taxon>Bacillota</taxon>
        <taxon>Negativicutes</taxon>
        <taxon>Selenomonadales</taxon>
        <taxon>Sporomusaceae</taxon>
        <taxon>Sporomusa</taxon>
        <taxon>environmental samples</taxon>
    </lineage>
</organism>
<feature type="active site" description="Proton acceptor" evidence="9">
    <location>
        <position position="60"/>
    </location>
</feature>
<evidence type="ECO:0000256" key="7">
    <source>
        <dbReference type="ARBA" id="ARBA00023239"/>
    </source>
</evidence>
<dbReference type="FunFam" id="3.20.20.70:FF:000037">
    <property type="entry name" value="Tryptophan synthase alpha chain"/>
    <property type="match status" value="1"/>
</dbReference>
<accession>A0A212LQT9</accession>
<dbReference type="EMBL" id="FMJE01000003">
    <property type="protein sequence ID" value="SCM79841.1"/>
    <property type="molecule type" value="Genomic_DNA"/>
</dbReference>
<comment type="function">
    <text evidence="1 9">The alpha subunit is responsible for the aldol cleavage of indoleglycerol phosphate to indole and glyceraldehyde 3-phosphate.</text>
</comment>
<dbReference type="Gene3D" id="3.20.20.70">
    <property type="entry name" value="Aldolase class I"/>
    <property type="match status" value="1"/>
</dbReference>
<proteinExistence type="inferred from homology"/>
<dbReference type="EC" id="4.2.1.20" evidence="9"/>
<dbReference type="GO" id="GO:0004834">
    <property type="term" value="F:tryptophan synthase activity"/>
    <property type="evidence" value="ECO:0007669"/>
    <property type="project" value="UniProtKB-UniRule"/>
</dbReference>
<evidence type="ECO:0000256" key="10">
    <source>
        <dbReference type="RuleBase" id="RU003662"/>
    </source>
</evidence>
<evidence type="ECO:0000256" key="6">
    <source>
        <dbReference type="ARBA" id="ARBA00023141"/>
    </source>
</evidence>
<dbReference type="CDD" id="cd04724">
    <property type="entry name" value="Tryptophan_synthase_alpha"/>
    <property type="match status" value="1"/>
</dbReference>
<keyword evidence="6 9" id="KW-0057">Aromatic amino acid biosynthesis</keyword>
<evidence type="ECO:0000256" key="3">
    <source>
        <dbReference type="ARBA" id="ARBA00011270"/>
    </source>
</evidence>
<evidence type="ECO:0000313" key="11">
    <source>
        <dbReference type="EMBL" id="SCM79841.1"/>
    </source>
</evidence>
<dbReference type="InterPro" id="IPR013785">
    <property type="entry name" value="Aldolase_TIM"/>
</dbReference>